<dbReference type="InterPro" id="IPR017911">
    <property type="entry name" value="MacB-like_ATP-bd"/>
</dbReference>
<evidence type="ECO:0000313" key="6">
    <source>
        <dbReference type="EMBL" id="BDS07909.1"/>
    </source>
</evidence>
<dbReference type="PROSITE" id="PS00211">
    <property type="entry name" value="ABC_TRANSPORTER_1"/>
    <property type="match status" value="1"/>
</dbReference>
<evidence type="ECO:0000256" key="2">
    <source>
        <dbReference type="ARBA" id="ARBA00022741"/>
    </source>
</evidence>
<keyword evidence="3 6" id="KW-0067">ATP-binding</keyword>
<gene>
    <name evidence="6" type="ORF">NT6N_29490</name>
</gene>
<dbReference type="PROSITE" id="PS50893">
    <property type="entry name" value="ABC_TRANSPORTER_2"/>
    <property type="match status" value="1"/>
</dbReference>
<dbReference type="CDD" id="cd03255">
    <property type="entry name" value="ABC_MJ0796_LolCDE_FtsE"/>
    <property type="match status" value="1"/>
</dbReference>
<dbReference type="KEGG" id="osu:NT6N_29490"/>
<dbReference type="GO" id="GO:0098796">
    <property type="term" value="C:membrane protein complex"/>
    <property type="evidence" value="ECO:0007669"/>
    <property type="project" value="UniProtKB-ARBA"/>
</dbReference>
<dbReference type="InterPro" id="IPR003593">
    <property type="entry name" value="AAA+_ATPase"/>
</dbReference>
<evidence type="ECO:0000256" key="1">
    <source>
        <dbReference type="ARBA" id="ARBA00022448"/>
    </source>
</evidence>
<reference evidence="6" key="1">
    <citation type="submission" date="2024-07" db="EMBL/GenBank/DDBJ databases">
        <title>Complete genome sequence of Verrucomicrobiaceae bacterium NT6N.</title>
        <authorList>
            <person name="Huang C."/>
            <person name="Takami H."/>
            <person name="Hamasaki K."/>
        </authorList>
    </citation>
    <scope>NUCLEOTIDE SEQUENCE</scope>
    <source>
        <strain evidence="6">NT6N</strain>
    </source>
</reference>
<proteinExistence type="inferred from homology"/>
<evidence type="ECO:0000256" key="4">
    <source>
        <dbReference type="ARBA" id="ARBA00038388"/>
    </source>
</evidence>
<keyword evidence="2" id="KW-0547">Nucleotide-binding</keyword>
<protein>
    <submittedName>
        <fullName evidence="6">ABC transporter ATP-binding protein</fullName>
    </submittedName>
</protein>
<dbReference type="GO" id="GO:0005524">
    <property type="term" value="F:ATP binding"/>
    <property type="evidence" value="ECO:0007669"/>
    <property type="project" value="UniProtKB-KW"/>
</dbReference>
<dbReference type="Pfam" id="PF00005">
    <property type="entry name" value="ABC_tran"/>
    <property type="match status" value="1"/>
</dbReference>
<keyword evidence="1" id="KW-0813">Transport</keyword>
<dbReference type="SMART" id="SM00382">
    <property type="entry name" value="AAA"/>
    <property type="match status" value="1"/>
</dbReference>
<dbReference type="Gene3D" id="3.40.50.300">
    <property type="entry name" value="P-loop containing nucleotide triphosphate hydrolases"/>
    <property type="match status" value="1"/>
</dbReference>
<evidence type="ECO:0000259" key="5">
    <source>
        <dbReference type="PROSITE" id="PS50893"/>
    </source>
</evidence>
<dbReference type="EMBL" id="AP026866">
    <property type="protein sequence ID" value="BDS07909.1"/>
    <property type="molecule type" value="Genomic_DNA"/>
</dbReference>
<dbReference type="GO" id="GO:0016887">
    <property type="term" value="F:ATP hydrolysis activity"/>
    <property type="evidence" value="ECO:0007669"/>
    <property type="project" value="InterPro"/>
</dbReference>
<dbReference type="InterPro" id="IPR027417">
    <property type="entry name" value="P-loop_NTPase"/>
</dbReference>
<dbReference type="GO" id="GO:0022857">
    <property type="term" value="F:transmembrane transporter activity"/>
    <property type="evidence" value="ECO:0007669"/>
    <property type="project" value="TreeGrafter"/>
</dbReference>
<dbReference type="InterPro" id="IPR017871">
    <property type="entry name" value="ABC_transporter-like_CS"/>
</dbReference>
<dbReference type="PANTHER" id="PTHR24220">
    <property type="entry name" value="IMPORT ATP-BINDING PROTEIN"/>
    <property type="match status" value="1"/>
</dbReference>
<name>A0AAT9FPU6_9BACT</name>
<dbReference type="AlphaFoldDB" id="A0AAT9FPU6"/>
<comment type="similarity">
    <text evidence="4">Belongs to the ABC transporter superfamily. Macrolide exporter (TC 3.A.1.122) family.</text>
</comment>
<dbReference type="InterPro" id="IPR003439">
    <property type="entry name" value="ABC_transporter-like_ATP-bd"/>
</dbReference>
<feature type="domain" description="ABC transporter" evidence="5">
    <location>
        <begin position="10"/>
        <end position="229"/>
    </location>
</feature>
<organism evidence="6">
    <name type="scientific">Oceaniferula spumae</name>
    <dbReference type="NCBI Taxonomy" id="2979115"/>
    <lineage>
        <taxon>Bacteria</taxon>
        <taxon>Pseudomonadati</taxon>
        <taxon>Verrucomicrobiota</taxon>
        <taxon>Verrucomicrobiia</taxon>
        <taxon>Verrucomicrobiales</taxon>
        <taxon>Verrucomicrobiaceae</taxon>
        <taxon>Oceaniferula</taxon>
    </lineage>
</organism>
<evidence type="ECO:0000256" key="3">
    <source>
        <dbReference type="ARBA" id="ARBA00022840"/>
    </source>
</evidence>
<dbReference type="SUPFAM" id="SSF52540">
    <property type="entry name" value="P-loop containing nucleoside triphosphate hydrolases"/>
    <property type="match status" value="1"/>
</dbReference>
<dbReference type="GO" id="GO:0005886">
    <property type="term" value="C:plasma membrane"/>
    <property type="evidence" value="ECO:0007669"/>
    <property type="project" value="TreeGrafter"/>
</dbReference>
<dbReference type="InterPro" id="IPR015854">
    <property type="entry name" value="ABC_transpr_LolD-like"/>
</dbReference>
<sequence>MATLHPKSILSTRELTKTYQSGDHSLTVLDRVSIDVPEGATAAIVGPSGSGKTTLLGLCAGLDRSTSGSVELGGQNISGFNEDQRAKLRSESVGFIFQNFQLMPTLTALENVLVPGELSGTSNGSLIDRAAALLERVGLGERKEHYPNQLSGGEQQRVAIARAFIHQPKILFADEPTGNLDEEASALVETMLFDLNRESGTALVIVTHDLDLAEKASLVFRLKGGKLIE</sequence>
<accession>A0AAT9FPU6</accession>
<dbReference type="FunFam" id="3.40.50.300:FF:000032">
    <property type="entry name" value="Export ABC transporter ATP-binding protein"/>
    <property type="match status" value="1"/>
</dbReference>